<sequence>MTRHIVLKAKEGWEKKTGHLAPGVGWFMGRFEHGAVIDLDFTLNKIETLQAAMVTALQMVQLLELNSWYAFYLFAQLRFRST</sequence>
<proteinExistence type="predicted"/>
<evidence type="ECO:0000313" key="1">
    <source>
        <dbReference type="EMBL" id="AAN62345.1"/>
    </source>
</evidence>
<accession>Q8H6R1</accession>
<gene>
    <name evidence="1" type="primary">CTV.16</name>
</gene>
<name>Q8H6R1_PONTR</name>
<dbReference type="EMBL" id="AF506028">
    <property type="protein sequence ID" value="AAN62345.1"/>
    <property type="molecule type" value="Genomic_DNA"/>
</dbReference>
<protein>
    <submittedName>
        <fullName evidence="1">Uncharacterized protein</fullName>
    </submittedName>
</protein>
<organism evidence="1">
    <name type="scientific">Poncirus trifoliata</name>
    <name type="common">Hardy orange</name>
    <name type="synonym">Citrus trifoliata</name>
    <dbReference type="NCBI Taxonomy" id="37690"/>
    <lineage>
        <taxon>Eukaryota</taxon>
        <taxon>Viridiplantae</taxon>
        <taxon>Streptophyta</taxon>
        <taxon>Embryophyta</taxon>
        <taxon>Tracheophyta</taxon>
        <taxon>Spermatophyta</taxon>
        <taxon>Magnoliopsida</taxon>
        <taxon>eudicotyledons</taxon>
        <taxon>Gunneridae</taxon>
        <taxon>Pentapetalae</taxon>
        <taxon>rosids</taxon>
        <taxon>malvids</taxon>
        <taxon>Sapindales</taxon>
        <taxon>Rutaceae</taxon>
        <taxon>Aurantioideae</taxon>
        <taxon>Citrus</taxon>
    </lineage>
</organism>
<dbReference type="AlphaFoldDB" id="Q8H6R1"/>
<reference evidence="1" key="1">
    <citation type="journal article" date="2001" name="Genome">
        <title>Construction of a 1.2-Mb contig including the citrus tristeza virus resistance gene locus using a bacterial artificial chromosome library of Poncirus trifoliata (L.) Raf.</title>
        <authorList>
            <person name="Yang Z.-N."/>
            <person name="Ye X.-R."/>
            <person name="Choi S."/>
            <person name="Molina J."/>
            <person name="Moonan F."/>
            <person name="Wing R.A."/>
            <person name="Roose M.L."/>
            <person name="Mirkov T.E."/>
        </authorList>
    </citation>
    <scope>NUCLEOTIDE SEQUENCE</scope>
</reference>
<reference evidence="1" key="2">
    <citation type="submission" date="2002-04" db="EMBL/GenBank/DDBJ databases">
        <authorList>
            <person name="Yang Z.-N."/>
            <person name="Ye X.-R."/>
            <person name="Molina J."/>
            <person name="Roose M.L."/>
            <person name="Mirkov T.E."/>
        </authorList>
    </citation>
    <scope>NUCLEOTIDE SEQUENCE</scope>
</reference>
<reference evidence="1" key="3">
    <citation type="journal article" date="2003" name="Plant Physiol.">
        <title>Sequence analysis of a 282-kilobase region surrounding the citrus Tristeza virus resistance gene (Ctv) locus in Poncirus trifoliata L. Raf.</title>
        <authorList>
            <person name="Yang Z.N."/>
            <person name="Ye X.R."/>
            <person name="Molina J."/>
            <person name="Roose M.L."/>
            <person name="Mirkov T.E."/>
        </authorList>
    </citation>
    <scope>NUCLEOTIDE SEQUENCE</scope>
</reference>